<evidence type="ECO:0000256" key="1">
    <source>
        <dbReference type="SAM" id="SignalP"/>
    </source>
</evidence>
<reference evidence="2" key="1">
    <citation type="submission" date="2018-01" db="EMBL/GenBank/DDBJ databases">
        <title>An insight into the sialome of Amazonian anophelines.</title>
        <authorList>
            <person name="Ribeiro J.M."/>
            <person name="Scarpassa V."/>
            <person name="Calvo E."/>
        </authorList>
    </citation>
    <scope>NUCLEOTIDE SEQUENCE</scope>
</reference>
<feature type="chain" id="PRO_5014954222" evidence="1">
    <location>
        <begin position="24"/>
        <end position="78"/>
    </location>
</feature>
<protein>
    <submittedName>
        <fullName evidence="2">Putative secreted protein</fullName>
    </submittedName>
</protein>
<name>A0A2M4D1Y2_ANODA</name>
<proteinExistence type="predicted"/>
<evidence type="ECO:0000313" key="2">
    <source>
        <dbReference type="EMBL" id="MBW71557.1"/>
    </source>
</evidence>
<keyword evidence="1" id="KW-0732">Signal</keyword>
<dbReference type="AlphaFoldDB" id="A0A2M4D1Y2"/>
<dbReference type="EMBL" id="GGFL01007379">
    <property type="protein sequence ID" value="MBW71557.1"/>
    <property type="molecule type" value="Transcribed_RNA"/>
</dbReference>
<accession>A0A2M4D1Y2</accession>
<feature type="signal peptide" evidence="1">
    <location>
        <begin position="1"/>
        <end position="23"/>
    </location>
</feature>
<organism evidence="2">
    <name type="scientific">Anopheles darlingi</name>
    <name type="common">Mosquito</name>
    <dbReference type="NCBI Taxonomy" id="43151"/>
    <lineage>
        <taxon>Eukaryota</taxon>
        <taxon>Metazoa</taxon>
        <taxon>Ecdysozoa</taxon>
        <taxon>Arthropoda</taxon>
        <taxon>Hexapoda</taxon>
        <taxon>Insecta</taxon>
        <taxon>Pterygota</taxon>
        <taxon>Neoptera</taxon>
        <taxon>Endopterygota</taxon>
        <taxon>Diptera</taxon>
        <taxon>Nematocera</taxon>
        <taxon>Culicoidea</taxon>
        <taxon>Culicidae</taxon>
        <taxon>Anophelinae</taxon>
        <taxon>Anopheles</taxon>
    </lineage>
</organism>
<sequence length="78" mass="9902">MHHHRRWSPAPFFPLVLVVELVSSPFRPSLRPYRMRTVLWFHNYHYLHSTYYCHCSPSRWTRWRYCWPSLVTMRTRHW</sequence>